<comment type="caution">
    <text evidence="1">The sequence shown here is derived from an EMBL/GenBank/DDBJ whole genome shotgun (WGS) entry which is preliminary data.</text>
</comment>
<evidence type="ECO:0000313" key="2">
    <source>
        <dbReference type="Proteomes" id="UP000077852"/>
    </source>
</evidence>
<organism evidence="1 2">
    <name type="scientific">Variovorax paradoxus</name>
    <dbReference type="NCBI Taxonomy" id="34073"/>
    <lineage>
        <taxon>Bacteria</taxon>
        <taxon>Pseudomonadati</taxon>
        <taxon>Pseudomonadota</taxon>
        <taxon>Betaproteobacteria</taxon>
        <taxon>Burkholderiales</taxon>
        <taxon>Comamonadaceae</taxon>
        <taxon>Variovorax</taxon>
    </lineage>
</organism>
<proteinExistence type="predicted"/>
<dbReference type="EMBL" id="LVHG01000036">
    <property type="protein sequence ID" value="OAK64830.1"/>
    <property type="molecule type" value="Genomic_DNA"/>
</dbReference>
<sequence length="209" mass="23264">MLKLHLTCGALHASQIPFFVAVCEQAGLRPLLIDHHHHHRGGNDHGGAERKQQPSAIAWLRADFEEAKAEAMALAQWLARAGMAVLGVKVDAQVHDADRLGRAGRYFEWRGKLRQLHDLSALQQLCEAHGAQLSRDSLREEADTCFLTLRSREPLDAFSVRVVALCEQLHRDGWSLLAQDSEICLHDSRETPEMPGADWLAPYLGSARA</sequence>
<accession>A0AA91DRL2</accession>
<evidence type="ECO:0000313" key="1">
    <source>
        <dbReference type="EMBL" id="OAK64830.1"/>
    </source>
</evidence>
<name>A0AA91DRL2_VARPD</name>
<protein>
    <submittedName>
        <fullName evidence="1">Uncharacterized protein</fullName>
    </submittedName>
</protein>
<gene>
    <name evidence="1" type="ORF">A3K87_13530</name>
</gene>
<reference evidence="1 2" key="1">
    <citation type="submission" date="2016-03" db="EMBL/GenBank/DDBJ databases">
        <title>Genome sequence of Variovorax paradoxus KB5.</title>
        <authorList>
            <person name="Jeong H."/>
            <person name="Hong C.E."/>
            <person name="Jo S.H."/>
            <person name="Park J.M."/>
        </authorList>
    </citation>
    <scope>NUCLEOTIDE SEQUENCE [LARGE SCALE GENOMIC DNA]</scope>
    <source>
        <strain evidence="1 2">KB5</strain>
    </source>
</reference>
<dbReference type="AlphaFoldDB" id="A0AA91DRL2"/>
<dbReference type="Proteomes" id="UP000077852">
    <property type="component" value="Unassembled WGS sequence"/>
</dbReference>